<evidence type="ECO:0000256" key="2">
    <source>
        <dbReference type="SAM" id="Phobius"/>
    </source>
</evidence>
<dbReference type="RefSeq" id="WP_005042929.1">
    <property type="nucleotide sequence ID" value="NZ_AOME01000052.1"/>
</dbReference>
<evidence type="ECO:0000256" key="1">
    <source>
        <dbReference type="SAM" id="MobiDB-lite"/>
    </source>
</evidence>
<evidence type="ECO:0000259" key="3">
    <source>
        <dbReference type="Pfam" id="PF25939"/>
    </source>
</evidence>
<keyword evidence="2" id="KW-0812">Transmembrane</keyword>
<dbReference type="AlphaFoldDB" id="M0N8S8"/>
<dbReference type="EMBL" id="AOME01000052">
    <property type="protein sequence ID" value="EMA53035.1"/>
    <property type="molecule type" value="Genomic_DNA"/>
</dbReference>
<name>M0N8S8_9EURY</name>
<keyword evidence="2" id="KW-1133">Transmembrane helix</keyword>
<dbReference type="InterPro" id="IPR058288">
    <property type="entry name" value="DUF7982"/>
</dbReference>
<protein>
    <recommendedName>
        <fullName evidence="3">DUF7982 domain-containing protein</fullName>
    </recommendedName>
</protein>
<gene>
    <name evidence="4" type="ORF">C450_09473</name>
</gene>
<dbReference type="PATRIC" id="fig|1227456.3.peg.1911"/>
<dbReference type="Pfam" id="PF25939">
    <property type="entry name" value="DUF7982"/>
    <property type="match status" value="1"/>
</dbReference>
<dbReference type="OrthoDB" id="214277at2157"/>
<feature type="transmembrane region" description="Helical" evidence="2">
    <location>
        <begin position="69"/>
        <end position="88"/>
    </location>
</feature>
<feature type="compositionally biased region" description="Acidic residues" evidence="1">
    <location>
        <begin position="1"/>
        <end position="11"/>
    </location>
</feature>
<feature type="domain" description="DUF7982" evidence="3">
    <location>
        <begin position="37"/>
        <end position="273"/>
    </location>
</feature>
<evidence type="ECO:0000313" key="4">
    <source>
        <dbReference type="EMBL" id="EMA53035.1"/>
    </source>
</evidence>
<evidence type="ECO:0000313" key="5">
    <source>
        <dbReference type="Proteomes" id="UP000011625"/>
    </source>
</evidence>
<keyword evidence="2" id="KW-0472">Membrane</keyword>
<dbReference type="Proteomes" id="UP000011625">
    <property type="component" value="Unassembled WGS sequence"/>
</dbReference>
<comment type="caution">
    <text evidence="4">The sequence shown here is derived from an EMBL/GenBank/DDBJ whole genome shotgun (WGS) entry which is preliminary data.</text>
</comment>
<feature type="region of interest" description="Disordered" evidence="1">
    <location>
        <begin position="1"/>
        <end position="35"/>
    </location>
</feature>
<proteinExistence type="predicted"/>
<feature type="transmembrane region" description="Helical" evidence="2">
    <location>
        <begin position="42"/>
        <end position="63"/>
    </location>
</feature>
<reference evidence="4 5" key="1">
    <citation type="journal article" date="2014" name="PLoS Genet.">
        <title>Phylogenetically driven sequencing of extremely halophilic archaea reveals strategies for static and dynamic osmo-response.</title>
        <authorList>
            <person name="Becker E.A."/>
            <person name="Seitzer P.M."/>
            <person name="Tritt A."/>
            <person name="Larsen D."/>
            <person name="Krusor M."/>
            <person name="Yao A.I."/>
            <person name="Wu D."/>
            <person name="Madern D."/>
            <person name="Eisen J.A."/>
            <person name="Darling A.E."/>
            <person name="Facciotti M.T."/>
        </authorList>
    </citation>
    <scope>NUCLEOTIDE SEQUENCE [LARGE SCALE GENOMIC DNA]</scope>
    <source>
        <strain evidence="4 5">DSM 8989</strain>
    </source>
</reference>
<organism evidence="4 5">
    <name type="scientific">Halococcus salifodinae DSM 8989</name>
    <dbReference type="NCBI Taxonomy" id="1227456"/>
    <lineage>
        <taxon>Archaea</taxon>
        <taxon>Methanobacteriati</taxon>
        <taxon>Methanobacteriota</taxon>
        <taxon>Stenosarchaea group</taxon>
        <taxon>Halobacteria</taxon>
        <taxon>Halobacteriales</taxon>
        <taxon>Halococcaceae</taxon>
        <taxon>Halococcus</taxon>
    </lineage>
</organism>
<keyword evidence="5" id="KW-1185">Reference proteome</keyword>
<accession>M0N8S8</accession>
<sequence length="275" mass="30068">MADEFDSDDGTSTESVTQPLDPPTGSPGGFGPRSHEWHRRRYRIAVVAFATLGVVMGVAGITVENGREVLFALFGIGLFGAVLCYILIPERFVPASLGWRTYAPLAEVGPLFVTTLELSDRRVYLPTSDGQVRLLVPQNDDFLDDCETPVIGVHETKDTRELVLPTTGDELLTEFREQHGEALAADAPSLIDQLLDVLVEEFELVERANGQVESTEDRVVVTVERSYYGPPTSFDHPVAAFLAAGLAAGLETAVGLESVRREADGRYVIICFWGR</sequence>
<dbReference type="STRING" id="1227456.C450_09473"/>